<feature type="domain" description="ABC transporter" evidence="6">
    <location>
        <begin position="6"/>
        <end position="241"/>
    </location>
</feature>
<reference evidence="7 8" key="1">
    <citation type="submission" date="2019-10" db="EMBL/GenBank/DDBJ databases">
        <title>Cognatihalovulum marinum gen. nov. sp. nov., a new member of the family Rhodobacteraceae isolated from deep seawater of the Northwest Indian Ocean.</title>
        <authorList>
            <person name="Ruan C."/>
            <person name="Wang J."/>
            <person name="Zheng X."/>
            <person name="Song L."/>
            <person name="Zhu Y."/>
            <person name="Huang Y."/>
            <person name="Lu Z."/>
            <person name="Du W."/>
            <person name="Huang L."/>
            <person name="Dai X."/>
        </authorList>
    </citation>
    <scope>NUCLEOTIDE SEQUENCE [LARGE SCALE GENOMIC DNA]</scope>
    <source>
        <strain evidence="7 8">2CG4</strain>
    </source>
</reference>
<feature type="domain" description="ABC transporter" evidence="6">
    <location>
        <begin position="253"/>
        <end position="494"/>
    </location>
</feature>
<dbReference type="EMBL" id="WIND01000001">
    <property type="protein sequence ID" value="MSU88034.1"/>
    <property type="molecule type" value="Genomic_DNA"/>
</dbReference>
<dbReference type="InterPro" id="IPR017871">
    <property type="entry name" value="ABC_transporter-like_CS"/>
</dbReference>
<keyword evidence="2" id="KW-0762">Sugar transport</keyword>
<dbReference type="InterPro" id="IPR027417">
    <property type="entry name" value="P-loop_NTPase"/>
</dbReference>
<dbReference type="GO" id="GO:0005524">
    <property type="term" value="F:ATP binding"/>
    <property type="evidence" value="ECO:0007669"/>
    <property type="project" value="UniProtKB-KW"/>
</dbReference>
<dbReference type="PROSITE" id="PS50893">
    <property type="entry name" value="ABC_TRANSPORTER_2"/>
    <property type="match status" value="2"/>
</dbReference>
<dbReference type="PANTHER" id="PTHR43790:SF9">
    <property type="entry name" value="GALACTOFURANOSE TRANSPORTER ATP-BINDING PROTEIN YTFR"/>
    <property type="match status" value="1"/>
</dbReference>
<keyword evidence="3" id="KW-0677">Repeat</keyword>
<evidence type="ECO:0000259" key="6">
    <source>
        <dbReference type="PROSITE" id="PS50893"/>
    </source>
</evidence>
<dbReference type="AlphaFoldDB" id="A0A6L5YWL9"/>
<dbReference type="GO" id="GO:0016887">
    <property type="term" value="F:ATP hydrolysis activity"/>
    <property type="evidence" value="ECO:0007669"/>
    <property type="project" value="InterPro"/>
</dbReference>
<dbReference type="InterPro" id="IPR003593">
    <property type="entry name" value="AAA+_ATPase"/>
</dbReference>
<dbReference type="SMART" id="SM00382">
    <property type="entry name" value="AAA"/>
    <property type="match status" value="2"/>
</dbReference>
<organism evidence="7 8">
    <name type="scientific">Halovulum marinum</name>
    <dbReference type="NCBI Taxonomy" id="2662447"/>
    <lineage>
        <taxon>Bacteria</taxon>
        <taxon>Pseudomonadati</taxon>
        <taxon>Pseudomonadota</taxon>
        <taxon>Alphaproteobacteria</taxon>
        <taxon>Rhodobacterales</taxon>
        <taxon>Paracoccaceae</taxon>
        <taxon>Halovulum</taxon>
    </lineage>
</organism>
<dbReference type="SUPFAM" id="SSF52540">
    <property type="entry name" value="P-loop containing nucleoside triphosphate hydrolases"/>
    <property type="match status" value="2"/>
</dbReference>
<dbReference type="RefSeq" id="WP_325063041.1">
    <property type="nucleotide sequence ID" value="NZ_WIND01000001.1"/>
</dbReference>
<dbReference type="CDD" id="cd03216">
    <property type="entry name" value="ABC_Carb_Monos_I"/>
    <property type="match status" value="1"/>
</dbReference>
<proteinExistence type="predicted"/>
<evidence type="ECO:0000313" key="7">
    <source>
        <dbReference type="EMBL" id="MSU88034.1"/>
    </source>
</evidence>
<dbReference type="InterPro" id="IPR003439">
    <property type="entry name" value="ABC_transporter-like_ATP-bd"/>
</dbReference>
<evidence type="ECO:0000256" key="3">
    <source>
        <dbReference type="ARBA" id="ARBA00022737"/>
    </source>
</evidence>
<dbReference type="InterPro" id="IPR050107">
    <property type="entry name" value="ABC_carbohydrate_import_ATPase"/>
</dbReference>
<comment type="caution">
    <text evidence="7">The sequence shown here is derived from an EMBL/GenBank/DDBJ whole genome shotgun (WGS) entry which is preliminary data.</text>
</comment>
<dbReference type="Pfam" id="PF00005">
    <property type="entry name" value="ABC_tran"/>
    <property type="match status" value="2"/>
</dbReference>
<keyword evidence="1" id="KW-0813">Transport</keyword>
<evidence type="ECO:0000256" key="1">
    <source>
        <dbReference type="ARBA" id="ARBA00022448"/>
    </source>
</evidence>
<dbReference type="PANTHER" id="PTHR43790">
    <property type="entry name" value="CARBOHYDRATE TRANSPORT ATP-BINDING PROTEIN MG119-RELATED"/>
    <property type="match status" value="1"/>
</dbReference>
<dbReference type="Proteomes" id="UP000474957">
    <property type="component" value="Unassembled WGS sequence"/>
</dbReference>
<protein>
    <submittedName>
        <fullName evidence="7">ATP-binding cassette domain-containing protein</fullName>
    </submittedName>
</protein>
<dbReference type="Gene3D" id="3.40.50.300">
    <property type="entry name" value="P-loop containing nucleotide triphosphate hydrolases"/>
    <property type="match status" value="2"/>
</dbReference>
<dbReference type="PROSITE" id="PS00211">
    <property type="entry name" value="ABC_TRANSPORTER_1"/>
    <property type="match status" value="1"/>
</dbReference>
<sequence>MSEPILSLHGVSRSFGAVEVLHGVDIALRPGRVHALIGENGAGKSTTMKIMAGYQPATSGTIRLDGQPVTFADMAEAEARGIVMIHQEFNLAEQLTVEQNFFLGRELKKGWLLDKAGMRAVAREYLDRLSCAAHVDRVVSGLPNSDKQMLEIARALSRDARVLVMDEPTAVLTYAETDILLEQVRALRAHGTAILFTSHKLDEVKAIADDLTIMRDGDVVYSGPAADLDEHQMAEAMVGRDVSNLFPPKPAAPAPQPVLEVAGLAVPGYADDISFTLNRGEILGIAGLIGSGRTETFEGLCGLRPHRGTVRIHGRPVQIRHPWDALAYGLGYLTEDRKTRGLLLNKTMRENLTLQSLGAFSGWMIDQKAEEAALTQAIGAFDIRAGDRAIKVGNLSGGNQQKLLLAKTMLAEPDIVVIDEPTRGIDIGTKQQIYDFIRALAAQGRSIVVISSEMQEVIGLADRVLVMRLGRIAGEVSGDRMTEDDIVRLAMGVEGQGREAAPMEAR</sequence>
<keyword evidence="5 7" id="KW-0067">ATP-binding</keyword>
<evidence type="ECO:0000256" key="2">
    <source>
        <dbReference type="ARBA" id="ARBA00022597"/>
    </source>
</evidence>
<gene>
    <name evidence="7" type="ORF">GE300_00205</name>
</gene>
<evidence type="ECO:0000256" key="5">
    <source>
        <dbReference type="ARBA" id="ARBA00022840"/>
    </source>
</evidence>
<accession>A0A6L5YWL9</accession>
<evidence type="ECO:0000256" key="4">
    <source>
        <dbReference type="ARBA" id="ARBA00022741"/>
    </source>
</evidence>
<keyword evidence="8" id="KW-1185">Reference proteome</keyword>
<evidence type="ECO:0000313" key="8">
    <source>
        <dbReference type="Proteomes" id="UP000474957"/>
    </source>
</evidence>
<keyword evidence="4" id="KW-0547">Nucleotide-binding</keyword>
<name>A0A6L5YWL9_9RHOB</name>
<dbReference type="CDD" id="cd03215">
    <property type="entry name" value="ABC_Carb_Monos_II"/>
    <property type="match status" value="1"/>
</dbReference>